<keyword evidence="3" id="KW-1185">Reference proteome</keyword>
<accession>A0ABU5Z2M4</accession>
<proteinExistence type="predicted"/>
<evidence type="ECO:0008006" key="4">
    <source>
        <dbReference type="Google" id="ProtNLM"/>
    </source>
</evidence>
<dbReference type="InterPro" id="IPR010985">
    <property type="entry name" value="Ribbon_hlx_hlx"/>
</dbReference>
<evidence type="ECO:0000256" key="1">
    <source>
        <dbReference type="SAM" id="MobiDB-lite"/>
    </source>
</evidence>
<sequence length="101" mass="10842">MTDNLADLARHYDTTNLSAEIEASEPAVSPPNVSSGTEPMDAFTVRLPISLLGALRDRAATEHITTGQMIRRTLETALSATVDDDKTIPVHKLRALIADAS</sequence>
<evidence type="ECO:0000313" key="2">
    <source>
        <dbReference type="EMBL" id="MEB3071650.1"/>
    </source>
</evidence>
<evidence type="ECO:0000313" key="3">
    <source>
        <dbReference type="Proteomes" id="UP001299283"/>
    </source>
</evidence>
<dbReference type="RefSeq" id="WP_225397721.1">
    <property type="nucleotide sequence ID" value="NZ_JAYJJQ010000031.1"/>
</dbReference>
<name>A0ABU5Z2M4_9MYCO</name>
<protein>
    <recommendedName>
        <fullName evidence="4">CopG family transcriptional regulator</fullName>
    </recommendedName>
</protein>
<dbReference type="SUPFAM" id="SSF47598">
    <property type="entry name" value="Ribbon-helix-helix"/>
    <property type="match status" value="1"/>
</dbReference>
<feature type="region of interest" description="Disordered" evidence="1">
    <location>
        <begin position="16"/>
        <end position="39"/>
    </location>
</feature>
<gene>
    <name evidence="2" type="ORF">K5L39_20960</name>
</gene>
<dbReference type="EMBL" id="JAYJJQ010000031">
    <property type="protein sequence ID" value="MEB3071650.1"/>
    <property type="molecule type" value="Genomic_DNA"/>
</dbReference>
<dbReference type="Proteomes" id="UP001299283">
    <property type="component" value="Unassembled WGS sequence"/>
</dbReference>
<comment type="caution">
    <text evidence="2">The sequence shown here is derived from an EMBL/GenBank/DDBJ whole genome shotgun (WGS) entry which is preliminary data.</text>
</comment>
<organism evidence="2 3">
    <name type="scientific">[Mycobacterium] vasticus</name>
    <dbReference type="NCBI Taxonomy" id="2875777"/>
    <lineage>
        <taxon>Bacteria</taxon>
        <taxon>Bacillati</taxon>
        <taxon>Actinomycetota</taxon>
        <taxon>Actinomycetes</taxon>
        <taxon>Mycobacteriales</taxon>
        <taxon>Mycobacteriaceae</taxon>
        <taxon>Mycolicibacter</taxon>
    </lineage>
</organism>
<reference evidence="2 3" key="1">
    <citation type="submission" date="2023-12" db="EMBL/GenBank/DDBJ databases">
        <title>Description of new species of Mycobacterium terrae complex isolated from sewage at the Sao Paulo Zoological Park Foundation in Brazil.</title>
        <authorList>
            <person name="Romagnoli C.L."/>
            <person name="Conceicao E.C."/>
            <person name="Machado E."/>
            <person name="Barreto L.B.P.F."/>
            <person name="Sharma A."/>
            <person name="Silva N.M."/>
            <person name="Marques L.E."/>
            <person name="Juliana M.A."/>
            <person name="Lourenco M.C.S."/>
            <person name="Digiampietri L.A."/>
            <person name="Suffys P.N."/>
            <person name="Viana-Niero C."/>
        </authorList>
    </citation>
    <scope>NUCLEOTIDE SEQUENCE [LARGE SCALE GENOMIC DNA]</scope>
    <source>
        <strain evidence="2 3">MYC017</strain>
    </source>
</reference>